<comment type="caution">
    <text evidence="2">The sequence shown here is derived from an EMBL/GenBank/DDBJ whole genome shotgun (WGS) entry which is preliminary data.</text>
</comment>
<evidence type="ECO:0000313" key="3">
    <source>
        <dbReference type="Proteomes" id="UP000660262"/>
    </source>
</evidence>
<keyword evidence="3" id="KW-1185">Reference proteome</keyword>
<organism evidence="2 3">
    <name type="scientific">Pycnococcus provasolii</name>
    <dbReference type="NCBI Taxonomy" id="41880"/>
    <lineage>
        <taxon>Eukaryota</taxon>
        <taxon>Viridiplantae</taxon>
        <taxon>Chlorophyta</taxon>
        <taxon>Pseudoscourfieldiophyceae</taxon>
        <taxon>Pseudoscourfieldiales</taxon>
        <taxon>Pycnococcaceae</taxon>
        <taxon>Pycnococcus</taxon>
    </lineage>
</organism>
<dbReference type="EMBL" id="BNJQ01000001">
    <property type="protein sequence ID" value="GHP01362.1"/>
    <property type="molecule type" value="Genomic_DNA"/>
</dbReference>
<accession>A0A830H4B5</accession>
<evidence type="ECO:0000256" key="1">
    <source>
        <dbReference type="SAM" id="MobiDB-lite"/>
    </source>
</evidence>
<gene>
    <name evidence="2" type="ORF">PPROV_000011800</name>
</gene>
<protein>
    <submittedName>
        <fullName evidence="2">Uncharacterized protein</fullName>
    </submittedName>
</protein>
<reference evidence="2" key="1">
    <citation type="submission" date="2020-10" db="EMBL/GenBank/DDBJ databases">
        <title>Unveiling of a novel bifunctional photoreceptor, Dualchrome1, isolated from a cosmopolitan green alga.</title>
        <authorList>
            <person name="Suzuki S."/>
            <person name="Kawachi M."/>
        </authorList>
    </citation>
    <scope>NUCLEOTIDE SEQUENCE</scope>
    <source>
        <strain evidence="2">NIES 2893</strain>
    </source>
</reference>
<feature type="compositionally biased region" description="Pro residues" evidence="1">
    <location>
        <begin position="995"/>
        <end position="1005"/>
    </location>
</feature>
<evidence type="ECO:0000313" key="2">
    <source>
        <dbReference type="EMBL" id="GHP01362.1"/>
    </source>
</evidence>
<feature type="region of interest" description="Disordered" evidence="1">
    <location>
        <begin position="988"/>
        <end position="1012"/>
    </location>
</feature>
<dbReference type="Proteomes" id="UP000660262">
    <property type="component" value="Unassembled WGS sequence"/>
</dbReference>
<sequence>MLVCLDIEPGAFAPAVRGGAAVRNFAPARLASASLSHLGVSAITREGGAWRASAHMATAWLSVSYDAASDDSSEVQTPDGPAKAFVDARMRLWTVNVSRPFVRSLTSVALDCADAAKSDKTQPPTSTVEATLTVPDFKSSLGMLVCLDIEPGAFAPAVRGGAAVRNFAPARLASASLSHLGVSAITREGGAWRASAHMATAWLSVSYDAASDDSSEVQTPDGPAKAFVDARMRLWTVNVSRPFVRSLTSVALDCADAAKSDKTQPPTSTVEATLTVPDFKSSLGMLVCLDIEPGAFAPAVRGGAAVRNFAPARLASASLSHLGVSAITREGGAWRASAHMATAWLSVSYDAASDDSSEVQTPDGPAKAFVDARMRLWTVNVSRPFVRSLTSVALDCADAAKSDKTQPPTSTVEATLTVPDFKSSLGMLVCLDIEPGAFAPAVRGGAAVRNFAPARLASASLSHLGVSAITREGGAWRASAHMATAWLSVSYDAASDDSSEVQTPDGPAKAFVDARMRLWTVNVSRPFVRSLTSVALDCADAAKSDKTQPPTSTVEATLTVPDFKSSLGMLVCLDIEPGAFAPAVRGGAAVRNFAPARLASASLSHLGVSAITREGGAWRASAHMATAWLSVSYDAASDDSSEVQTPDGPAKAFVDARMRLWTVNVSRPFVRSLTSVALDCADAAKSDKTQPPTSTVEATLTVPDFKSSLGMLVCLDIEPGAFAPAVRGGAAVRNFAPARLASASLSHLGVSAITREGGAWRASAHMATAWLSVSYDAASDDSSEVQTPDGPAKAFVDARMRLWTVNVSRPFVRSLTSVALDCADAAKSDKTQPPTSTVEATLTVPDFKSSLGMLVCLDIEPGAFAPAVRGGAAVRNFAPARLASASLSHLGVSAITREGGAWRASAHMATAWLSVSYDAASDDSSEVQTPDGPAKAFVDARMRLWTVNVSRPFVRSLTSVALDCADAAKSDKTQPPTSTVEATLTVPDFKSSLGPAPPPLPPPPSSAETHQARASARSIANLAIAAQWEGMLVCLDIEPGAFAPAVRGGAAVRNFAPARLASASLSHLGVSAITREGGAWRASAHMATAWLSVSYDAASDDSSEVQTPDGPAKAFVDARMRLWTVNVSRPFVRSLTSVALDCADAAKSDKTQPPTSTVEATLTVPDFKSSLGMLVCLDIEPGAFAPAVRGGAAVRNFAPARLASASLSHLGVSAITREGGAWRASAHMATAWLSVSYDAASDDSSEAQTPDGPAKAFVDARMRLWTVNVSRPFVRSLTSVALDCADAAKSDKTQPPTSTVEATLTVPDFKSSLGMLVCLDIEPGAFAPAVRGGAAVRNFAPARLASASLSHLGVSAITREGGAWRASAHMATAWLSVSYDAASDDSSEVQTPDGPAKAFVDARMRLWTVNVSRPFVRSLTSVALDCADAAKSDKTQPPTSTVEATLTVPDFKSSLGMLVCLDIEPGAFAPAVRGGAAVRNFAPARLASASLSHLGVSAITREGGAWRASAHMATAWLSVSYDAASDDSSEVQTPDGPAKAFVDARMRLWTVNVSRPFVRSLTSVALDCADAAKSDKTQPPTSTVEATLTVPDFKSSLGMLVCLDIEPGAFAPAVRGGAAVRNFAPARLASASLSHLGVSATLVRVPL</sequence>
<name>A0A830H4B5_9CHLO</name>
<proteinExistence type="predicted"/>